<dbReference type="InterPro" id="IPR002657">
    <property type="entry name" value="BilAc:Na_symport/Acr3"/>
</dbReference>
<feature type="transmembrane region" description="Helical" evidence="5">
    <location>
        <begin position="101"/>
        <end position="121"/>
    </location>
</feature>
<name>A0A7X4YH79_9BACT</name>
<dbReference type="InterPro" id="IPR038770">
    <property type="entry name" value="Na+/solute_symporter_sf"/>
</dbReference>
<sequence>MRVGFLQALSSIGILVFSVCTMLAVGLNHTLREISAPLLDSRGAIRALVANFVLVPLLAYGVVQVVPLDSSHATGFMLIGMAAGALFLMRLTAAAGGNMPLSASLTVLLMLATVLYMPLVVPRVVPDVRVRPAAIALPLLWTMILPLGAGLYVRARHQTLAERLRPWLGKLAMVALAVLVAATLVANFGGVVHIISTGAILAPLILIPGAFGIGWVFGREYRGGHVVLGLGTGQRNIAAAMVVATQGMGDQNAEVMVVVSSLVGFAVLFPIAWLLAWRGRRQRPLRHGGMVRA</sequence>
<organism evidence="6 7">
    <name type="scientific">Corallococcus exiguus</name>
    <dbReference type="NCBI Taxonomy" id="83462"/>
    <lineage>
        <taxon>Bacteria</taxon>
        <taxon>Pseudomonadati</taxon>
        <taxon>Myxococcota</taxon>
        <taxon>Myxococcia</taxon>
        <taxon>Myxococcales</taxon>
        <taxon>Cystobacterineae</taxon>
        <taxon>Myxococcaceae</taxon>
        <taxon>Corallococcus</taxon>
    </lineage>
</organism>
<feature type="transmembrane region" description="Helical" evidence="5">
    <location>
        <begin position="167"/>
        <end position="188"/>
    </location>
</feature>
<keyword evidence="7" id="KW-1185">Reference proteome</keyword>
<evidence type="ECO:0000256" key="3">
    <source>
        <dbReference type="ARBA" id="ARBA00022989"/>
    </source>
</evidence>
<keyword evidence="3 5" id="KW-1133">Transmembrane helix</keyword>
<reference evidence="6 7" key="1">
    <citation type="submission" date="2020-01" db="EMBL/GenBank/DDBJ databases">
        <title>The draft genome sequence of Corallococcus exiguus DSM 14696.</title>
        <authorList>
            <person name="Zhang X."/>
            <person name="Zhu H."/>
        </authorList>
    </citation>
    <scope>NUCLEOTIDE SEQUENCE [LARGE SCALE GENOMIC DNA]</scope>
    <source>
        <strain evidence="6 7">DSM 14696</strain>
    </source>
</reference>
<gene>
    <name evidence="6" type="ORF">GTZ93_36755</name>
</gene>
<dbReference type="Gene3D" id="1.20.1530.20">
    <property type="match status" value="1"/>
</dbReference>
<comment type="subcellular location">
    <subcellularLocation>
        <location evidence="1">Membrane</location>
        <topology evidence="1">Multi-pass membrane protein</topology>
    </subcellularLocation>
</comment>
<comment type="caution">
    <text evidence="6">The sequence shown here is derived from an EMBL/GenBank/DDBJ whole genome shotgun (WGS) entry which is preliminary data.</text>
</comment>
<evidence type="ECO:0000256" key="4">
    <source>
        <dbReference type="ARBA" id="ARBA00023136"/>
    </source>
</evidence>
<dbReference type="Proteomes" id="UP000537825">
    <property type="component" value="Unassembled WGS sequence"/>
</dbReference>
<dbReference type="RefSeq" id="WP_139923054.1">
    <property type="nucleotide sequence ID" value="NZ_CBCSLE010000209.1"/>
</dbReference>
<dbReference type="AlphaFoldDB" id="A0A7X4YH79"/>
<feature type="transmembrane region" description="Helical" evidence="5">
    <location>
        <begin position="224"/>
        <end position="243"/>
    </location>
</feature>
<dbReference type="EMBL" id="JAAAPK010000013">
    <property type="protein sequence ID" value="NBC45365.1"/>
    <property type="molecule type" value="Genomic_DNA"/>
</dbReference>
<proteinExistence type="predicted"/>
<dbReference type="Pfam" id="PF01758">
    <property type="entry name" value="SBF"/>
    <property type="match status" value="1"/>
</dbReference>
<evidence type="ECO:0000313" key="7">
    <source>
        <dbReference type="Proteomes" id="UP000537825"/>
    </source>
</evidence>
<feature type="transmembrane region" description="Helical" evidence="5">
    <location>
        <begin position="72"/>
        <end position="89"/>
    </location>
</feature>
<dbReference type="PANTHER" id="PTHR10361:SF28">
    <property type="entry name" value="P3 PROTEIN-RELATED"/>
    <property type="match status" value="1"/>
</dbReference>
<accession>A0A7X4YH79</accession>
<dbReference type="InterPro" id="IPR004710">
    <property type="entry name" value="Bilac:Na_transpt"/>
</dbReference>
<dbReference type="GO" id="GO:0016020">
    <property type="term" value="C:membrane"/>
    <property type="evidence" value="ECO:0007669"/>
    <property type="project" value="UniProtKB-SubCell"/>
</dbReference>
<feature type="transmembrane region" description="Helical" evidence="5">
    <location>
        <begin position="48"/>
        <end position="66"/>
    </location>
</feature>
<feature type="transmembrane region" description="Helical" evidence="5">
    <location>
        <begin position="194"/>
        <end position="217"/>
    </location>
</feature>
<evidence type="ECO:0000256" key="1">
    <source>
        <dbReference type="ARBA" id="ARBA00004141"/>
    </source>
</evidence>
<dbReference type="PANTHER" id="PTHR10361">
    <property type="entry name" value="SODIUM-BILE ACID COTRANSPORTER"/>
    <property type="match status" value="1"/>
</dbReference>
<keyword evidence="2 5" id="KW-0812">Transmembrane</keyword>
<keyword evidence="4 5" id="KW-0472">Membrane</keyword>
<protein>
    <submittedName>
        <fullName evidence="6">Transporter</fullName>
    </submittedName>
</protein>
<feature type="transmembrane region" description="Helical" evidence="5">
    <location>
        <begin position="6"/>
        <end position="27"/>
    </location>
</feature>
<evidence type="ECO:0000256" key="5">
    <source>
        <dbReference type="SAM" id="Phobius"/>
    </source>
</evidence>
<evidence type="ECO:0000256" key="2">
    <source>
        <dbReference type="ARBA" id="ARBA00022692"/>
    </source>
</evidence>
<feature type="transmembrane region" description="Helical" evidence="5">
    <location>
        <begin position="255"/>
        <end position="277"/>
    </location>
</feature>
<evidence type="ECO:0000313" key="6">
    <source>
        <dbReference type="EMBL" id="NBC45365.1"/>
    </source>
</evidence>
<feature type="transmembrane region" description="Helical" evidence="5">
    <location>
        <begin position="133"/>
        <end position="155"/>
    </location>
</feature>